<dbReference type="InterPro" id="IPR051010">
    <property type="entry name" value="BCAA_transport"/>
</dbReference>
<sequence>MKKHLAILLAVMMVAAMLGACGDTAAAPAAPSQDAAPAAPAEPAPEGDAAPATDGEILIGLSCALTGNFPLAGQRTREGVDLALEEINAGGGVLGKKLVYTIEDDQNTQTTAVNVVTKILTQDVAAVIGPHTSGNAMATNELYKNAQVAFLTGGTSPKLEEAGNPYMFRCRPADTINGQVAAKFAIEKLGATKIGISFNNNDFGTGGRDVIIAYLEEAGVPYVAVGHNAGDKDLTGQIMQLKSENVDCIISWTDDAEVALTARQLYELGVEVPVIASAGVVMDQVLNLLEPEYVEGWYSVTDFVSTSNDQITADFTKKFTDKYGYAPELYAATYYSATYVLADAIERAGSDDPQAVRDALAATEGLTLPEGSYKCDDKGNLLHGCVIAQILDKVPTMVEYVDLNS</sequence>
<dbReference type="Pfam" id="PF13458">
    <property type="entry name" value="Peripla_BP_6"/>
    <property type="match status" value="1"/>
</dbReference>
<feature type="signal peptide" evidence="4">
    <location>
        <begin position="1"/>
        <end position="20"/>
    </location>
</feature>
<dbReference type="PANTHER" id="PTHR30483">
    <property type="entry name" value="LEUCINE-SPECIFIC-BINDING PROTEIN"/>
    <property type="match status" value="1"/>
</dbReference>
<evidence type="ECO:0000256" key="4">
    <source>
        <dbReference type="SAM" id="SignalP"/>
    </source>
</evidence>
<name>A0A498CYT8_9FIRM</name>
<dbReference type="AlphaFoldDB" id="A0A498CYT8"/>
<protein>
    <submittedName>
        <fullName evidence="6">ABC transporter substrate-binding protein</fullName>
    </submittedName>
</protein>
<evidence type="ECO:0000256" key="1">
    <source>
        <dbReference type="ARBA" id="ARBA00010062"/>
    </source>
</evidence>
<comment type="caution">
    <text evidence="6">The sequence shown here is derived from an EMBL/GenBank/DDBJ whole genome shotgun (WGS) entry which is preliminary data.</text>
</comment>
<dbReference type="EMBL" id="RCHT01000001">
    <property type="protein sequence ID" value="RLL14823.1"/>
    <property type="molecule type" value="Genomic_DNA"/>
</dbReference>
<dbReference type="Gene3D" id="3.40.50.2300">
    <property type="match status" value="2"/>
</dbReference>
<accession>A0A498CYT8</accession>
<feature type="chain" id="PRO_5039194012" evidence="4">
    <location>
        <begin position="21"/>
        <end position="405"/>
    </location>
</feature>
<dbReference type="PROSITE" id="PS51257">
    <property type="entry name" value="PROKAR_LIPOPROTEIN"/>
    <property type="match status" value="1"/>
</dbReference>
<evidence type="ECO:0000256" key="2">
    <source>
        <dbReference type="ARBA" id="ARBA00022729"/>
    </source>
</evidence>
<evidence type="ECO:0000259" key="5">
    <source>
        <dbReference type="Pfam" id="PF13458"/>
    </source>
</evidence>
<evidence type="ECO:0000256" key="3">
    <source>
        <dbReference type="SAM" id="MobiDB-lite"/>
    </source>
</evidence>
<organism evidence="6 7">
    <name type="scientific">Anaerotruncus massiliensis</name>
    <name type="common">ex Liu et al. 2021</name>
    <dbReference type="NCBI Taxonomy" id="2321404"/>
    <lineage>
        <taxon>Bacteria</taxon>
        <taxon>Bacillati</taxon>
        <taxon>Bacillota</taxon>
        <taxon>Clostridia</taxon>
        <taxon>Eubacteriales</taxon>
        <taxon>Oscillospiraceae</taxon>
        <taxon>Anaerotruncus</taxon>
    </lineage>
</organism>
<dbReference type="CDD" id="cd19986">
    <property type="entry name" value="PBP1_ABC_HAAT-like"/>
    <property type="match status" value="1"/>
</dbReference>
<dbReference type="InterPro" id="IPR028081">
    <property type="entry name" value="Leu-bd"/>
</dbReference>
<dbReference type="PANTHER" id="PTHR30483:SF6">
    <property type="entry name" value="PERIPLASMIC BINDING PROTEIN OF ABC TRANSPORTER FOR NATURAL AMINO ACIDS"/>
    <property type="match status" value="1"/>
</dbReference>
<feature type="region of interest" description="Disordered" evidence="3">
    <location>
        <begin position="29"/>
        <end position="51"/>
    </location>
</feature>
<dbReference type="Proteomes" id="UP000276301">
    <property type="component" value="Unassembled WGS sequence"/>
</dbReference>
<dbReference type="SUPFAM" id="SSF53822">
    <property type="entry name" value="Periplasmic binding protein-like I"/>
    <property type="match status" value="1"/>
</dbReference>
<evidence type="ECO:0000313" key="7">
    <source>
        <dbReference type="Proteomes" id="UP000276301"/>
    </source>
</evidence>
<keyword evidence="7" id="KW-1185">Reference proteome</keyword>
<feature type="domain" description="Leucine-binding protein" evidence="5">
    <location>
        <begin position="57"/>
        <end position="389"/>
    </location>
</feature>
<gene>
    <name evidence="6" type="ORF">D4A47_02245</name>
</gene>
<dbReference type="InterPro" id="IPR028082">
    <property type="entry name" value="Peripla_BP_I"/>
</dbReference>
<reference evidence="6 7" key="1">
    <citation type="submission" date="2018-10" db="EMBL/GenBank/DDBJ databases">
        <title>Anaerotruncus faecis sp. nov., isolated from human feces.</title>
        <authorList>
            <person name="Wang Y.-J."/>
        </authorList>
    </citation>
    <scope>NUCLEOTIDE SEQUENCE [LARGE SCALE GENOMIC DNA]</scope>
    <source>
        <strain evidence="6 7">22A2-44</strain>
    </source>
</reference>
<evidence type="ECO:0000313" key="6">
    <source>
        <dbReference type="EMBL" id="RLL14823.1"/>
    </source>
</evidence>
<dbReference type="RefSeq" id="WP_121585956.1">
    <property type="nucleotide sequence ID" value="NZ_RCHT01000001.1"/>
</dbReference>
<keyword evidence="2 4" id="KW-0732">Signal</keyword>
<comment type="similarity">
    <text evidence="1">Belongs to the leucine-binding protein family.</text>
</comment>
<proteinExistence type="inferred from homology"/>